<evidence type="ECO:0000256" key="1">
    <source>
        <dbReference type="SAM" id="Phobius"/>
    </source>
</evidence>
<dbReference type="EMBL" id="JACJJG010000052">
    <property type="protein sequence ID" value="MBM6674089.1"/>
    <property type="molecule type" value="Genomic_DNA"/>
</dbReference>
<keyword evidence="1" id="KW-0472">Membrane</keyword>
<name>A0A938WVZ0_9BACT</name>
<keyword evidence="1" id="KW-0812">Transmembrane</keyword>
<dbReference type="Proteomes" id="UP000706891">
    <property type="component" value="Unassembled WGS sequence"/>
</dbReference>
<dbReference type="SUPFAM" id="SSF54001">
    <property type="entry name" value="Cysteine proteinases"/>
    <property type="match status" value="1"/>
</dbReference>
<evidence type="ECO:0000313" key="3">
    <source>
        <dbReference type="Proteomes" id="UP000706891"/>
    </source>
</evidence>
<gene>
    <name evidence="2" type="ORF">H6A34_09395</name>
</gene>
<protein>
    <recommendedName>
        <fullName evidence="4">Permuted papain-like amidase YaeF/Yiix C92 family enzyme</fullName>
    </recommendedName>
</protein>
<dbReference type="AlphaFoldDB" id="A0A938WVZ0"/>
<keyword evidence="3" id="KW-1185">Reference proteome</keyword>
<proteinExistence type="predicted"/>
<sequence>MWNCLRGCARFSSYVAIVVIAVIALASCGRKDARSILPDGLKLREGDIVFRRGNGLTSRAVLAADRHGQYSHVGMVVDSCGVMMVVHAVPGEPDYEGDPDRVKMETPEKFFISLNADIGEVKRLRGDTVAPAVAAREAVEIYRRGTLFDHDYDDSDTSRMYCCELVMHAYARAGIPLVGTFRHEFRLPGLGLIRCVLPSDICNNGRLATVAAF</sequence>
<dbReference type="PROSITE" id="PS51257">
    <property type="entry name" value="PROKAR_LIPOPROTEIN"/>
    <property type="match status" value="1"/>
</dbReference>
<organism evidence="2 3">
    <name type="scientific">Marseilla massiliensis</name>
    <dbReference type="NCBI Taxonomy" id="1841864"/>
    <lineage>
        <taxon>Bacteria</taxon>
        <taxon>Pseudomonadati</taxon>
        <taxon>Bacteroidota</taxon>
        <taxon>Bacteroidia</taxon>
        <taxon>Bacteroidales</taxon>
        <taxon>Prevotellaceae</taxon>
        <taxon>Marseilla</taxon>
    </lineage>
</organism>
<reference evidence="2" key="2">
    <citation type="journal article" date="2021" name="Sci. Rep.">
        <title>The distribution of antibiotic resistance genes in chicken gut microbiota commensals.</title>
        <authorList>
            <person name="Juricova H."/>
            <person name="Matiasovicova J."/>
            <person name="Kubasova T."/>
            <person name="Cejkova D."/>
            <person name="Rychlik I."/>
        </authorList>
    </citation>
    <scope>NUCLEOTIDE SEQUENCE</scope>
    <source>
        <strain evidence="2">An824</strain>
    </source>
</reference>
<keyword evidence="1" id="KW-1133">Transmembrane helix</keyword>
<dbReference type="InterPro" id="IPR038765">
    <property type="entry name" value="Papain-like_cys_pep_sf"/>
</dbReference>
<evidence type="ECO:0008006" key="4">
    <source>
        <dbReference type="Google" id="ProtNLM"/>
    </source>
</evidence>
<feature type="transmembrane region" description="Helical" evidence="1">
    <location>
        <begin position="12"/>
        <end position="29"/>
    </location>
</feature>
<dbReference type="RefSeq" id="WP_205105145.1">
    <property type="nucleotide sequence ID" value="NZ_JACJJG010000052.1"/>
</dbReference>
<evidence type="ECO:0000313" key="2">
    <source>
        <dbReference type="EMBL" id="MBM6674089.1"/>
    </source>
</evidence>
<accession>A0A938WVZ0</accession>
<reference evidence="2" key="1">
    <citation type="submission" date="2020-08" db="EMBL/GenBank/DDBJ databases">
        <authorList>
            <person name="Cejkova D."/>
            <person name="Kubasova T."/>
            <person name="Jahodarova E."/>
            <person name="Rychlik I."/>
        </authorList>
    </citation>
    <scope>NUCLEOTIDE SEQUENCE</scope>
    <source>
        <strain evidence="2">An824</strain>
    </source>
</reference>
<dbReference type="Gene3D" id="3.90.1720.10">
    <property type="entry name" value="endopeptidase domain like (from Nostoc punctiforme)"/>
    <property type="match status" value="1"/>
</dbReference>
<comment type="caution">
    <text evidence="2">The sequence shown here is derived from an EMBL/GenBank/DDBJ whole genome shotgun (WGS) entry which is preliminary data.</text>
</comment>